<reference evidence="2" key="1">
    <citation type="journal article" date="2014" name="Front. Microbiol.">
        <title>High frequency of phylogenetically diverse reductive dehalogenase-homologous genes in deep subseafloor sedimentary metagenomes.</title>
        <authorList>
            <person name="Kawai M."/>
            <person name="Futagami T."/>
            <person name="Toyoda A."/>
            <person name="Takaki Y."/>
            <person name="Nishi S."/>
            <person name="Hori S."/>
            <person name="Arai W."/>
            <person name="Tsubouchi T."/>
            <person name="Morono Y."/>
            <person name="Uchiyama I."/>
            <person name="Ito T."/>
            <person name="Fujiyama A."/>
            <person name="Inagaki F."/>
            <person name="Takami H."/>
        </authorList>
    </citation>
    <scope>NUCLEOTIDE SEQUENCE</scope>
    <source>
        <strain evidence="2">Expedition CK06-06</strain>
    </source>
</reference>
<protein>
    <recommendedName>
        <fullName evidence="1">Ribbon-helix-helix protein CopG domain-containing protein</fullName>
    </recommendedName>
</protein>
<dbReference type="InterPro" id="IPR013321">
    <property type="entry name" value="Arc_rbn_hlx_hlx"/>
</dbReference>
<dbReference type="GO" id="GO:0006355">
    <property type="term" value="P:regulation of DNA-templated transcription"/>
    <property type="evidence" value="ECO:0007669"/>
    <property type="project" value="InterPro"/>
</dbReference>
<dbReference type="Gene3D" id="1.10.1220.10">
    <property type="entry name" value="Met repressor-like"/>
    <property type="match status" value="1"/>
</dbReference>
<dbReference type="SUPFAM" id="SSF47598">
    <property type="entry name" value="Ribbon-helix-helix"/>
    <property type="match status" value="1"/>
</dbReference>
<dbReference type="EMBL" id="BART01000827">
    <property type="protein sequence ID" value="GAG57133.1"/>
    <property type="molecule type" value="Genomic_DNA"/>
</dbReference>
<evidence type="ECO:0000259" key="1">
    <source>
        <dbReference type="Pfam" id="PF01402"/>
    </source>
</evidence>
<name>X0Z9R4_9ZZZZ</name>
<sequence>MGRINLSIDEKELQELDYMSGKVNISRSKLIREAIRLYKKEFDKKNMENRRIEKIKNAIRIQDSLRKYSKGWDGVSEIRKWREAR</sequence>
<organism evidence="2">
    <name type="scientific">marine sediment metagenome</name>
    <dbReference type="NCBI Taxonomy" id="412755"/>
    <lineage>
        <taxon>unclassified sequences</taxon>
        <taxon>metagenomes</taxon>
        <taxon>ecological metagenomes</taxon>
    </lineage>
</organism>
<comment type="caution">
    <text evidence="2">The sequence shown here is derived from an EMBL/GenBank/DDBJ whole genome shotgun (WGS) entry which is preliminary data.</text>
</comment>
<accession>X0Z9R4</accession>
<dbReference type="InterPro" id="IPR010985">
    <property type="entry name" value="Ribbon_hlx_hlx"/>
</dbReference>
<gene>
    <name evidence="2" type="ORF">S01H4_03388</name>
</gene>
<proteinExistence type="predicted"/>
<dbReference type="Pfam" id="PF01402">
    <property type="entry name" value="RHH_1"/>
    <property type="match status" value="1"/>
</dbReference>
<dbReference type="AlphaFoldDB" id="X0Z9R4"/>
<evidence type="ECO:0000313" key="2">
    <source>
        <dbReference type="EMBL" id="GAG57133.1"/>
    </source>
</evidence>
<feature type="domain" description="Ribbon-helix-helix protein CopG" evidence="1">
    <location>
        <begin position="3"/>
        <end position="40"/>
    </location>
</feature>
<dbReference type="InterPro" id="IPR002145">
    <property type="entry name" value="CopG"/>
</dbReference>